<sequence length="70" mass="8051">MEHRRHSRPFTAVAALGKTMRNSCLVSSGPEFLTLVHSLHLQWVQIFTKVNAQLLKVRKGNDVRQFSYLT</sequence>
<accession>A0A5B7GHK4</accession>
<reference evidence="1 2" key="1">
    <citation type="submission" date="2019-05" db="EMBL/GenBank/DDBJ databases">
        <title>Another draft genome of Portunus trituberculatus and its Hox gene families provides insights of decapod evolution.</title>
        <authorList>
            <person name="Jeong J.-H."/>
            <person name="Song I."/>
            <person name="Kim S."/>
            <person name="Choi T."/>
            <person name="Kim D."/>
            <person name="Ryu S."/>
            <person name="Kim W."/>
        </authorList>
    </citation>
    <scope>NUCLEOTIDE SEQUENCE [LARGE SCALE GENOMIC DNA]</scope>
    <source>
        <tissue evidence="1">Muscle</tissue>
    </source>
</reference>
<dbReference type="Proteomes" id="UP000324222">
    <property type="component" value="Unassembled WGS sequence"/>
</dbReference>
<protein>
    <submittedName>
        <fullName evidence="1">Uncharacterized protein</fullName>
    </submittedName>
</protein>
<keyword evidence="2" id="KW-1185">Reference proteome</keyword>
<evidence type="ECO:0000313" key="1">
    <source>
        <dbReference type="EMBL" id="MPC58442.1"/>
    </source>
</evidence>
<evidence type="ECO:0000313" key="2">
    <source>
        <dbReference type="Proteomes" id="UP000324222"/>
    </source>
</evidence>
<organism evidence="1 2">
    <name type="scientific">Portunus trituberculatus</name>
    <name type="common">Swimming crab</name>
    <name type="synonym">Neptunus trituberculatus</name>
    <dbReference type="NCBI Taxonomy" id="210409"/>
    <lineage>
        <taxon>Eukaryota</taxon>
        <taxon>Metazoa</taxon>
        <taxon>Ecdysozoa</taxon>
        <taxon>Arthropoda</taxon>
        <taxon>Crustacea</taxon>
        <taxon>Multicrustacea</taxon>
        <taxon>Malacostraca</taxon>
        <taxon>Eumalacostraca</taxon>
        <taxon>Eucarida</taxon>
        <taxon>Decapoda</taxon>
        <taxon>Pleocyemata</taxon>
        <taxon>Brachyura</taxon>
        <taxon>Eubrachyura</taxon>
        <taxon>Portunoidea</taxon>
        <taxon>Portunidae</taxon>
        <taxon>Portuninae</taxon>
        <taxon>Portunus</taxon>
    </lineage>
</organism>
<proteinExistence type="predicted"/>
<comment type="caution">
    <text evidence="1">The sequence shown here is derived from an EMBL/GenBank/DDBJ whole genome shotgun (WGS) entry which is preliminary data.</text>
</comment>
<dbReference type="AlphaFoldDB" id="A0A5B7GHK4"/>
<gene>
    <name evidence="1" type="ORF">E2C01_052447</name>
</gene>
<dbReference type="EMBL" id="VSRR010015693">
    <property type="protein sequence ID" value="MPC58442.1"/>
    <property type="molecule type" value="Genomic_DNA"/>
</dbReference>
<name>A0A5B7GHK4_PORTR</name>